<reference evidence="2" key="1">
    <citation type="submission" date="2020-10" db="EMBL/GenBank/DDBJ databases">
        <authorList>
            <person name="Gilroy R."/>
        </authorList>
    </citation>
    <scope>NUCLEOTIDE SEQUENCE</scope>
    <source>
        <strain evidence="2">ChiBcec15-4380</strain>
    </source>
</reference>
<evidence type="ECO:0000313" key="3">
    <source>
        <dbReference type="Proteomes" id="UP000824239"/>
    </source>
</evidence>
<sequence>MEILKKFKSRKLWVAVIGVLMGVAMIFGVDPNVAETVSGAVVAVVSVVAYIITEGKIDAAAVGDAAQKVQDAVDAVTGQED</sequence>
<keyword evidence="1" id="KW-0472">Membrane</keyword>
<proteinExistence type="predicted"/>
<protein>
    <recommendedName>
        <fullName evidence="4">Holin</fullName>
    </recommendedName>
</protein>
<dbReference type="EMBL" id="DVHE01000012">
    <property type="protein sequence ID" value="HIR49956.1"/>
    <property type="molecule type" value="Genomic_DNA"/>
</dbReference>
<evidence type="ECO:0008006" key="4">
    <source>
        <dbReference type="Google" id="ProtNLM"/>
    </source>
</evidence>
<evidence type="ECO:0000313" key="2">
    <source>
        <dbReference type="EMBL" id="HIR49956.1"/>
    </source>
</evidence>
<name>A0A9D1ARX1_9FIRM</name>
<organism evidence="2 3">
    <name type="scientific">Candidatus Avoscillospira avicola</name>
    <dbReference type="NCBI Taxonomy" id="2840706"/>
    <lineage>
        <taxon>Bacteria</taxon>
        <taxon>Bacillati</taxon>
        <taxon>Bacillota</taxon>
        <taxon>Clostridia</taxon>
        <taxon>Eubacteriales</taxon>
        <taxon>Oscillospiraceae</taxon>
        <taxon>Oscillospiraceae incertae sedis</taxon>
        <taxon>Candidatus Avoscillospira</taxon>
    </lineage>
</organism>
<reference evidence="2" key="2">
    <citation type="journal article" date="2021" name="PeerJ">
        <title>Extensive microbial diversity within the chicken gut microbiome revealed by metagenomics and culture.</title>
        <authorList>
            <person name="Gilroy R."/>
            <person name="Ravi A."/>
            <person name="Getino M."/>
            <person name="Pursley I."/>
            <person name="Horton D.L."/>
            <person name="Alikhan N.F."/>
            <person name="Baker D."/>
            <person name="Gharbi K."/>
            <person name="Hall N."/>
            <person name="Watson M."/>
            <person name="Adriaenssens E.M."/>
            <person name="Foster-Nyarko E."/>
            <person name="Jarju S."/>
            <person name="Secka A."/>
            <person name="Antonio M."/>
            <person name="Oren A."/>
            <person name="Chaudhuri R.R."/>
            <person name="La Ragione R."/>
            <person name="Hildebrand F."/>
            <person name="Pallen M.J."/>
        </authorList>
    </citation>
    <scope>NUCLEOTIDE SEQUENCE</scope>
    <source>
        <strain evidence="2">ChiBcec15-4380</strain>
    </source>
</reference>
<comment type="caution">
    <text evidence="2">The sequence shown here is derived from an EMBL/GenBank/DDBJ whole genome shotgun (WGS) entry which is preliminary data.</text>
</comment>
<dbReference type="AlphaFoldDB" id="A0A9D1ARX1"/>
<accession>A0A9D1ARX1</accession>
<evidence type="ECO:0000256" key="1">
    <source>
        <dbReference type="SAM" id="Phobius"/>
    </source>
</evidence>
<feature type="transmembrane region" description="Helical" evidence="1">
    <location>
        <begin position="36"/>
        <end position="53"/>
    </location>
</feature>
<dbReference type="Proteomes" id="UP000824239">
    <property type="component" value="Unassembled WGS sequence"/>
</dbReference>
<feature type="transmembrane region" description="Helical" evidence="1">
    <location>
        <begin position="12"/>
        <end position="30"/>
    </location>
</feature>
<keyword evidence="1" id="KW-0812">Transmembrane</keyword>
<gene>
    <name evidence="2" type="ORF">IAA53_01490</name>
</gene>
<keyword evidence="1" id="KW-1133">Transmembrane helix</keyword>